<keyword evidence="2" id="KW-1185">Reference proteome</keyword>
<dbReference type="Proteomes" id="UP000257109">
    <property type="component" value="Unassembled WGS sequence"/>
</dbReference>
<reference evidence="1" key="1">
    <citation type="submission" date="2018-05" db="EMBL/GenBank/DDBJ databases">
        <title>Draft genome of Mucuna pruriens seed.</title>
        <authorList>
            <person name="Nnadi N.E."/>
            <person name="Vos R."/>
            <person name="Hasami M.H."/>
            <person name="Devisetty U.K."/>
            <person name="Aguiy J.C."/>
        </authorList>
    </citation>
    <scope>NUCLEOTIDE SEQUENCE [LARGE SCALE GENOMIC DNA]</scope>
    <source>
        <strain evidence="1">JCA_2017</strain>
    </source>
</reference>
<sequence length="137" mass="16108">MQPSIYVVNEDHSYPSKLRYLIHDPQESVKKKGFKTSLGSSSSIFYYSRTRGFRRRVSEVLGVLHLPYKKLFQKNKIFNLKSQYHLRRSAREKRNVILYDCIVFIQEHKVDIGVIEDDLINFSQAMENSNSQNGYCP</sequence>
<comment type="caution">
    <text evidence="1">The sequence shown here is derived from an EMBL/GenBank/DDBJ whole genome shotgun (WGS) entry which is preliminary data.</text>
</comment>
<dbReference type="AlphaFoldDB" id="A0A371EFP7"/>
<organism evidence="1 2">
    <name type="scientific">Mucuna pruriens</name>
    <name type="common">Velvet bean</name>
    <name type="synonym">Dolichos pruriens</name>
    <dbReference type="NCBI Taxonomy" id="157652"/>
    <lineage>
        <taxon>Eukaryota</taxon>
        <taxon>Viridiplantae</taxon>
        <taxon>Streptophyta</taxon>
        <taxon>Embryophyta</taxon>
        <taxon>Tracheophyta</taxon>
        <taxon>Spermatophyta</taxon>
        <taxon>Magnoliopsida</taxon>
        <taxon>eudicotyledons</taxon>
        <taxon>Gunneridae</taxon>
        <taxon>Pentapetalae</taxon>
        <taxon>rosids</taxon>
        <taxon>fabids</taxon>
        <taxon>Fabales</taxon>
        <taxon>Fabaceae</taxon>
        <taxon>Papilionoideae</taxon>
        <taxon>50 kb inversion clade</taxon>
        <taxon>NPAAA clade</taxon>
        <taxon>indigoferoid/millettioid clade</taxon>
        <taxon>Phaseoleae</taxon>
        <taxon>Mucuna</taxon>
    </lineage>
</organism>
<feature type="non-terminal residue" evidence="1">
    <location>
        <position position="1"/>
    </location>
</feature>
<name>A0A371EFP7_MUCPR</name>
<accession>A0A371EFP7</accession>
<evidence type="ECO:0000313" key="2">
    <source>
        <dbReference type="Proteomes" id="UP000257109"/>
    </source>
</evidence>
<dbReference type="EMBL" id="QJKJ01014182">
    <property type="protein sequence ID" value="RDX64868.1"/>
    <property type="molecule type" value="Genomic_DNA"/>
</dbReference>
<protein>
    <submittedName>
        <fullName evidence="1">Uncharacterized protein</fullName>
    </submittedName>
</protein>
<proteinExistence type="predicted"/>
<gene>
    <name evidence="1" type="ORF">CR513_56519</name>
</gene>
<evidence type="ECO:0000313" key="1">
    <source>
        <dbReference type="EMBL" id="RDX64868.1"/>
    </source>
</evidence>